<feature type="transmembrane region" description="Helical" evidence="1">
    <location>
        <begin position="7"/>
        <end position="28"/>
    </location>
</feature>
<reference evidence="2" key="1">
    <citation type="submission" date="2023-02" db="EMBL/GenBank/DDBJ databases">
        <title>A novel hydrolase synthesized by Rhodococcus erythropolis HQ is responsible for the detoxification of Zearalenone.</title>
        <authorList>
            <person name="Hu J."/>
            <person name="Xu J."/>
        </authorList>
    </citation>
    <scope>NUCLEOTIDE SEQUENCE</scope>
    <source>
        <strain evidence="2">HQ</strain>
    </source>
</reference>
<sequence length="60" mass="6314">MAQSQCFYIAGFLTAVIAAALRFTVLLIEDHGDRRLVTNLAVATAALAIALFGMGVVNTC</sequence>
<accession>A0AAW6LUZ0</accession>
<dbReference type="RefSeq" id="WP_097388574.1">
    <property type="nucleotide sequence ID" value="NZ_JARDXE010000023.1"/>
</dbReference>
<feature type="transmembrane region" description="Helical" evidence="1">
    <location>
        <begin position="40"/>
        <end position="57"/>
    </location>
</feature>
<keyword evidence="1" id="KW-1133">Transmembrane helix</keyword>
<protein>
    <submittedName>
        <fullName evidence="2">Uncharacterized protein</fullName>
    </submittedName>
</protein>
<evidence type="ECO:0000313" key="3">
    <source>
        <dbReference type="Proteomes" id="UP001217325"/>
    </source>
</evidence>
<organism evidence="2 3">
    <name type="scientific">Rhodococcus qingshengii</name>
    <dbReference type="NCBI Taxonomy" id="334542"/>
    <lineage>
        <taxon>Bacteria</taxon>
        <taxon>Bacillati</taxon>
        <taxon>Actinomycetota</taxon>
        <taxon>Actinomycetes</taxon>
        <taxon>Mycobacteriales</taxon>
        <taxon>Nocardiaceae</taxon>
        <taxon>Rhodococcus</taxon>
        <taxon>Rhodococcus erythropolis group</taxon>
    </lineage>
</organism>
<keyword evidence="1" id="KW-0812">Transmembrane</keyword>
<evidence type="ECO:0000256" key="1">
    <source>
        <dbReference type="SAM" id="Phobius"/>
    </source>
</evidence>
<dbReference type="Proteomes" id="UP001217325">
    <property type="component" value="Unassembled WGS sequence"/>
</dbReference>
<name>A0AAW6LUZ0_RHOSG</name>
<keyword evidence="1" id="KW-0472">Membrane</keyword>
<comment type="caution">
    <text evidence="2">The sequence shown here is derived from an EMBL/GenBank/DDBJ whole genome shotgun (WGS) entry which is preliminary data.</text>
</comment>
<dbReference type="AlphaFoldDB" id="A0AAW6LUZ0"/>
<gene>
    <name evidence="2" type="ORF">PXH69_28700</name>
</gene>
<evidence type="ECO:0000313" key="2">
    <source>
        <dbReference type="EMBL" id="MDE8648957.1"/>
    </source>
</evidence>
<proteinExistence type="predicted"/>
<dbReference type="EMBL" id="JARDXE010000023">
    <property type="protein sequence ID" value="MDE8648957.1"/>
    <property type="molecule type" value="Genomic_DNA"/>
</dbReference>